<name>A0A8S9YWB6_9TREM</name>
<reference evidence="1" key="1">
    <citation type="submission" date="2019-07" db="EMBL/GenBank/DDBJ databases">
        <title>Annotation for the trematode Paragonimus miyazaki's.</title>
        <authorList>
            <person name="Choi Y.-J."/>
        </authorList>
    </citation>
    <scope>NUCLEOTIDE SEQUENCE</scope>
    <source>
        <strain evidence="1">Japan</strain>
    </source>
</reference>
<sequence>MTDGTYDSDDFDLRGRHPYYQHQSGTITQQPKYATFRQWRDGIFDCSNDFTSCLWIGFCAPCYLCYMYHRYKEPACAPIFNPCAVVTLRSFHRGRERIRVSYLTLLFVMHEF</sequence>
<evidence type="ECO:0000313" key="2">
    <source>
        <dbReference type="Proteomes" id="UP000822476"/>
    </source>
</evidence>
<organism evidence="1 2">
    <name type="scientific">Paragonimus skrjabini miyazakii</name>
    <dbReference type="NCBI Taxonomy" id="59628"/>
    <lineage>
        <taxon>Eukaryota</taxon>
        <taxon>Metazoa</taxon>
        <taxon>Spiralia</taxon>
        <taxon>Lophotrochozoa</taxon>
        <taxon>Platyhelminthes</taxon>
        <taxon>Trematoda</taxon>
        <taxon>Digenea</taxon>
        <taxon>Plagiorchiida</taxon>
        <taxon>Troglotremata</taxon>
        <taxon>Troglotrematidae</taxon>
        <taxon>Paragonimus</taxon>
    </lineage>
</organism>
<dbReference type="Proteomes" id="UP000822476">
    <property type="component" value="Unassembled WGS sequence"/>
</dbReference>
<comment type="caution">
    <text evidence="1">The sequence shown here is derived from an EMBL/GenBank/DDBJ whole genome shotgun (WGS) entry which is preliminary data.</text>
</comment>
<dbReference type="OrthoDB" id="1045822at2759"/>
<dbReference type="EMBL" id="JTDE01002225">
    <property type="protein sequence ID" value="KAF7257666.1"/>
    <property type="molecule type" value="Genomic_DNA"/>
</dbReference>
<protein>
    <submittedName>
        <fullName evidence="1">Cornifelin</fullName>
    </submittedName>
</protein>
<accession>A0A8S9YWB6</accession>
<proteinExistence type="predicted"/>
<evidence type="ECO:0000313" key="1">
    <source>
        <dbReference type="EMBL" id="KAF7257666.1"/>
    </source>
</evidence>
<dbReference type="AlphaFoldDB" id="A0A8S9YWB6"/>
<gene>
    <name evidence="1" type="ORF">EG68_05132</name>
</gene>
<keyword evidence="2" id="KW-1185">Reference proteome</keyword>